<evidence type="ECO:0008006" key="12">
    <source>
        <dbReference type="Google" id="ProtNLM"/>
    </source>
</evidence>
<feature type="chain" id="PRO_5010980465" description="Follistatin-related protein 5" evidence="6">
    <location>
        <begin position="22"/>
        <end position="1083"/>
    </location>
</feature>
<dbReference type="CDD" id="cd00104">
    <property type="entry name" value="KAZAL_FS"/>
    <property type="match status" value="1"/>
</dbReference>
<reference evidence="11" key="1">
    <citation type="submission" date="2012-12" db="EMBL/GenBank/DDBJ databases">
        <authorList>
            <person name="Hellsten U."/>
            <person name="Grimwood J."/>
            <person name="Chapman J.A."/>
            <person name="Shapiro H."/>
            <person name="Aerts A."/>
            <person name="Otillar R.P."/>
            <person name="Terry A.Y."/>
            <person name="Boore J.L."/>
            <person name="Simakov O."/>
            <person name="Marletaz F."/>
            <person name="Cho S.-J."/>
            <person name="Edsinger-Gonzales E."/>
            <person name="Havlak P."/>
            <person name="Kuo D.-H."/>
            <person name="Larsson T."/>
            <person name="Lv J."/>
            <person name="Arendt D."/>
            <person name="Savage R."/>
            <person name="Osoegawa K."/>
            <person name="de Jong P."/>
            <person name="Lindberg D.R."/>
            <person name="Seaver E.C."/>
            <person name="Weisblat D.A."/>
            <person name="Putnam N.H."/>
            <person name="Grigoriev I.V."/>
            <person name="Rokhsar D.S."/>
        </authorList>
    </citation>
    <scope>NUCLEOTIDE SEQUENCE</scope>
</reference>
<dbReference type="InterPro" id="IPR013783">
    <property type="entry name" value="Ig-like_fold"/>
</dbReference>
<dbReference type="InterPro" id="IPR036179">
    <property type="entry name" value="Ig-like_dom_sf"/>
</dbReference>
<dbReference type="GO" id="GO:0005518">
    <property type="term" value="F:collagen binding"/>
    <property type="evidence" value="ECO:0000318"/>
    <property type="project" value="GO_Central"/>
</dbReference>
<dbReference type="OrthoDB" id="6085115at2759"/>
<sequence>MKFTWVIVIVVVMVIVMTMLAETTQAKSSRYFKRVKAFARRVSEMEARVDGDDDKNGGGDDDDDDKNGGGGEDDDERRNGDDDDWDYDNKEEDGGHVKRRLNKDACQGLYCRTGRICRLSRDGHPRCVCAASDFCQGHKSPVCGSDGKVYSSHCELHRVSCHEGSKLGVDHTGKLCHSLSNHTSSAKIDKIVDVAAVVDASTTAAVGEVDFGKPNNESVTTVKSTPTPRLTTIHAASNTAVINHPGTTITTTTTTSNAATATTDSQIAATTSHPTTEKNKKAKIVSPSSSLSTSSGSEFGEDKCSHLNYKHFKTNLIHYQCARTGNNGCTADHQKKTLAVTAMFDFYDRDMNKLLTREELDHVEHKDHIDRLSRFCHLTHIMLFDDLDDDEIINIDEFYRAFGGTVPLPVSSLNPPLRKRTKTHLQKLKYLHKGHSGVKESSSSSSEDAPTTFTTLVSVGNAVELKCDIPGSEAILWKRRGQLLTSSDDIKIFDDNSLYIGELRLHHMGNYSCHDAKRLDVFQTHVIIVQMPPLVRIHPAKQTHSMTSQSASIRCHVSGVPLPEVIWMKDGGQLPLQQQQPAGEKSSYALYNSNTTLEIRPVLNLANSSSSSSSNNNNIGGLFTCTARNSVGNSSATASVLFETNVPNDAKHTDSDETRQLERFAVFHNSGYTIYELTNCHIEHHVFAGFELSTVQRGHTSVDPVKTLCLNSRSCVWGDSTMAKESYLYVSQPHLRRVLVIEVVDRLNPVEVIETGLPPHQLTYIEHLDQIWMTTCNKSLYQHGDLSVKDCDEVVVMIIQQASKALKHHVVHMKNVEPPNFIIEKLFLPHHDEPLDGAFNQGYATSKSDLGYLHVIDLNSMRFVDRINLTEQKCSPQDVGYVPIGGYLFVSCKQFQESPGSNFHLVIDYITHEIFKKSDMGGGAIYVSPDSRHVVVLEEDGSGISVYKFTADGRLNHSFDEYTQLHLNDISFYRAETGIGYNAYATSYVQNTILHLELLTGKVNMIEGAEGTFTPDDIAWNRRFRKVERGGPFFGHLMTSSKNSITGLDGQKKHIQCHWQDVEKTTTISALPLVDDSGVAAGI</sequence>
<accession>T1F9I1</accession>
<name>T1F9I1_HELRO</name>
<reference evidence="9 11" key="2">
    <citation type="journal article" date="2013" name="Nature">
        <title>Insights into bilaterian evolution from three spiralian genomes.</title>
        <authorList>
            <person name="Simakov O."/>
            <person name="Marletaz F."/>
            <person name="Cho S.J."/>
            <person name="Edsinger-Gonzales E."/>
            <person name="Havlak P."/>
            <person name="Hellsten U."/>
            <person name="Kuo D.H."/>
            <person name="Larsson T."/>
            <person name="Lv J."/>
            <person name="Arendt D."/>
            <person name="Savage R."/>
            <person name="Osoegawa K."/>
            <person name="de Jong P."/>
            <person name="Grimwood J."/>
            <person name="Chapman J.A."/>
            <person name="Shapiro H."/>
            <person name="Aerts A."/>
            <person name="Otillar R.P."/>
            <person name="Terry A.Y."/>
            <person name="Boore J.L."/>
            <person name="Grigoriev I.V."/>
            <person name="Lindberg D.R."/>
            <person name="Seaver E.C."/>
            <person name="Weisblat D.A."/>
            <person name="Putnam N.H."/>
            <person name="Rokhsar D.S."/>
        </authorList>
    </citation>
    <scope>NUCLEOTIDE SEQUENCE</scope>
</reference>
<dbReference type="Pfam" id="PF13927">
    <property type="entry name" value="Ig_3"/>
    <property type="match status" value="1"/>
</dbReference>
<dbReference type="InterPro" id="IPR011992">
    <property type="entry name" value="EF-hand-dom_pair"/>
</dbReference>
<dbReference type="InterPro" id="IPR036058">
    <property type="entry name" value="Kazal_dom_sf"/>
</dbReference>
<dbReference type="eggNOG" id="ENOG502QPNV">
    <property type="taxonomic scope" value="Eukaryota"/>
</dbReference>
<dbReference type="Pfam" id="PF07679">
    <property type="entry name" value="I-set"/>
    <property type="match status" value="1"/>
</dbReference>
<gene>
    <name evidence="10" type="primary">20205480</name>
    <name evidence="9" type="ORF">HELRODRAFT_175670</name>
</gene>
<evidence type="ECO:0000256" key="3">
    <source>
        <dbReference type="ARBA" id="ARBA00023157"/>
    </source>
</evidence>
<dbReference type="EnsemblMetazoa" id="HelroT175670">
    <property type="protein sequence ID" value="HelroP175670"/>
    <property type="gene ID" value="HelroG175670"/>
</dbReference>
<dbReference type="EMBL" id="KB096900">
    <property type="protein sequence ID" value="ESO00687.1"/>
    <property type="molecule type" value="Genomic_DNA"/>
</dbReference>
<dbReference type="SMART" id="SM00408">
    <property type="entry name" value="IGc2"/>
    <property type="match status" value="2"/>
</dbReference>
<dbReference type="PROSITE" id="PS50835">
    <property type="entry name" value="IG_LIKE"/>
    <property type="match status" value="2"/>
</dbReference>
<dbReference type="InterPro" id="IPR013098">
    <property type="entry name" value="Ig_I-set"/>
</dbReference>
<dbReference type="InterPro" id="IPR007110">
    <property type="entry name" value="Ig-like_dom"/>
</dbReference>
<dbReference type="Proteomes" id="UP000015101">
    <property type="component" value="Unassembled WGS sequence"/>
</dbReference>
<feature type="domain" description="Ig-like" evidence="7">
    <location>
        <begin position="533"/>
        <end position="641"/>
    </location>
</feature>
<proteinExistence type="predicted"/>
<dbReference type="GO" id="GO:0005509">
    <property type="term" value="F:calcium ion binding"/>
    <property type="evidence" value="ECO:0000318"/>
    <property type="project" value="GO_Central"/>
</dbReference>
<dbReference type="GeneID" id="20205480"/>
<keyword evidence="11" id="KW-1185">Reference proteome</keyword>
<feature type="signal peptide" evidence="6">
    <location>
        <begin position="1"/>
        <end position="21"/>
    </location>
</feature>
<evidence type="ECO:0000256" key="1">
    <source>
        <dbReference type="ARBA" id="ARBA00022729"/>
    </source>
</evidence>
<dbReference type="EMBL" id="AMQM01005394">
    <property type="status" value="NOT_ANNOTATED_CDS"/>
    <property type="molecule type" value="Genomic_DNA"/>
</dbReference>
<evidence type="ECO:0000256" key="4">
    <source>
        <dbReference type="ARBA" id="ARBA00023180"/>
    </source>
</evidence>
<keyword evidence="2" id="KW-0106">Calcium</keyword>
<feature type="region of interest" description="Disordered" evidence="5">
    <location>
        <begin position="47"/>
        <end position="94"/>
    </location>
</feature>
<dbReference type="SUPFAM" id="SSF100895">
    <property type="entry name" value="Kazal-type serine protease inhibitors"/>
    <property type="match status" value="1"/>
</dbReference>
<dbReference type="PROSITE" id="PS51465">
    <property type="entry name" value="KAZAL_2"/>
    <property type="match status" value="1"/>
</dbReference>
<evidence type="ECO:0000313" key="10">
    <source>
        <dbReference type="EnsemblMetazoa" id="HelroP175670"/>
    </source>
</evidence>
<feature type="region of interest" description="Disordered" evidence="5">
    <location>
        <begin position="269"/>
        <end position="297"/>
    </location>
</feature>
<evidence type="ECO:0000313" key="11">
    <source>
        <dbReference type="Proteomes" id="UP000015101"/>
    </source>
</evidence>
<evidence type="ECO:0000256" key="5">
    <source>
        <dbReference type="SAM" id="MobiDB-lite"/>
    </source>
</evidence>
<organism evidence="10 11">
    <name type="scientific">Helobdella robusta</name>
    <name type="common">Californian leech</name>
    <dbReference type="NCBI Taxonomy" id="6412"/>
    <lineage>
        <taxon>Eukaryota</taxon>
        <taxon>Metazoa</taxon>
        <taxon>Spiralia</taxon>
        <taxon>Lophotrochozoa</taxon>
        <taxon>Annelida</taxon>
        <taxon>Clitellata</taxon>
        <taxon>Hirudinea</taxon>
        <taxon>Rhynchobdellida</taxon>
        <taxon>Glossiphoniidae</taxon>
        <taxon>Helobdella</taxon>
    </lineage>
</organism>
<dbReference type="HOGENOM" id="CLU_285796_0_0_1"/>
<dbReference type="FunFam" id="2.60.40.10:FF:002808">
    <property type="entry name" value="AGAP003656-PA"/>
    <property type="match status" value="1"/>
</dbReference>
<evidence type="ECO:0000256" key="2">
    <source>
        <dbReference type="ARBA" id="ARBA00022837"/>
    </source>
</evidence>
<dbReference type="PANTHER" id="PTHR13866">
    <property type="entry name" value="SPARC OSTEONECTIN"/>
    <property type="match status" value="1"/>
</dbReference>
<feature type="compositionally biased region" description="Acidic residues" evidence="5">
    <location>
        <begin position="59"/>
        <end position="91"/>
    </location>
</feature>
<feature type="domain" description="Kazal-like" evidence="8">
    <location>
        <begin position="128"/>
        <end position="175"/>
    </location>
</feature>
<dbReference type="Gene3D" id="2.60.40.10">
    <property type="entry name" value="Immunoglobulins"/>
    <property type="match status" value="2"/>
</dbReference>
<dbReference type="InterPro" id="IPR002350">
    <property type="entry name" value="Kazal_dom"/>
</dbReference>
<keyword evidence="1 6" id="KW-0732">Signal</keyword>
<dbReference type="PROSITE" id="PS00018">
    <property type="entry name" value="EF_HAND_1"/>
    <property type="match status" value="1"/>
</dbReference>
<dbReference type="GO" id="GO:0050840">
    <property type="term" value="F:extracellular matrix binding"/>
    <property type="evidence" value="ECO:0000318"/>
    <property type="project" value="GO_Central"/>
</dbReference>
<dbReference type="PANTHER" id="PTHR13866:SF29">
    <property type="entry name" value="FOLLISTATIN"/>
    <property type="match status" value="1"/>
</dbReference>
<dbReference type="RefSeq" id="XP_009021324.1">
    <property type="nucleotide sequence ID" value="XM_009023076.1"/>
</dbReference>
<dbReference type="STRING" id="6412.T1F9I1"/>
<evidence type="ECO:0000259" key="7">
    <source>
        <dbReference type="PROSITE" id="PS50835"/>
    </source>
</evidence>
<dbReference type="AlphaFoldDB" id="T1F9I1"/>
<dbReference type="Gene3D" id="3.30.60.30">
    <property type="match status" value="1"/>
</dbReference>
<dbReference type="SUPFAM" id="SSF48726">
    <property type="entry name" value="Immunoglobulin"/>
    <property type="match status" value="2"/>
</dbReference>
<dbReference type="InterPro" id="IPR003598">
    <property type="entry name" value="Ig_sub2"/>
</dbReference>
<keyword evidence="4" id="KW-0325">Glycoprotein</keyword>
<reference evidence="10" key="3">
    <citation type="submission" date="2015-06" db="UniProtKB">
        <authorList>
            <consortium name="EnsemblMetazoa"/>
        </authorList>
    </citation>
    <scope>IDENTIFICATION</scope>
</reference>
<keyword evidence="3" id="KW-1015">Disulfide bond</keyword>
<dbReference type="InParanoid" id="T1F9I1"/>
<dbReference type="Pfam" id="PF07648">
    <property type="entry name" value="Kazal_2"/>
    <property type="match status" value="1"/>
</dbReference>
<evidence type="ECO:0000259" key="8">
    <source>
        <dbReference type="PROSITE" id="PS51465"/>
    </source>
</evidence>
<protein>
    <recommendedName>
        <fullName evidence="12">Follistatin-related protein 5</fullName>
    </recommendedName>
</protein>
<dbReference type="OMA" id="CGQTIHE"/>
<dbReference type="InterPro" id="IPR018247">
    <property type="entry name" value="EF_Hand_1_Ca_BS"/>
</dbReference>
<feature type="compositionally biased region" description="Basic and acidic residues" evidence="5">
    <location>
        <begin position="47"/>
        <end position="58"/>
    </location>
</feature>
<evidence type="ECO:0000256" key="6">
    <source>
        <dbReference type="SAM" id="SignalP"/>
    </source>
</evidence>
<feature type="domain" description="Ig-like" evidence="7">
    <location>
        <begin position="450"/>
        <end position="513"/>
    </location>
</feature>
<dbReference type="KEGG" id="hro:HELRODRAFT_175670"/>
<dbReference type="CTD" id="20205480"/>
<evidence type="ECO:0000313" key="9">
    <source>
        <dbReference type="EMBL" id="ESO00687.1"/>
    </source>
</evidence>
<dbReference type="SUPFAM" id="SSF47473">
    <property type="entry name" value="EF-hand"/>
    <property type="match status" value="1"/>
</dbReference>
<feature type="compositionally biased region" description="Low complexity" evidence="5">
    <location>
        <begin position="286"/>
        <end position="297"/>
    </location>
</feature>
<dbReference type="InterPro" id="IPR003599">
    <property type="entry name" value="Ig_sub"/>
</dbReference>
<dbReference type="SUPFAM" id="SSF75011">
    <property type="entry name" value="3-carboxy-cis,cis-mucoante lactonizing enzyme"/>
    <property type="match status" value="1"/>
</dbReference>
<dbReference type="SMART" id="SM00280">
    <property type="entry name" value="KAZAL"/>
    <property type="match status" value="1"/>
</dbReference>
<dbReference type="GO" id="GO:0005615">
    <property type="term" value="C:extracellular space"/>
    <property type="evidence" value="ECO:0000318"/>
    <property type="project" value="GO_Central"/>
</dbReference>
<dbReference type="SMART" id="SM00409">
    <property type="entry name" value="IG"/>
    <property type="match status" value="2"/>
</dbReference>